<gene>
    <name evidence="17" type="ORF">JQS43_25060</name>
</gene>
<keyword evidence="9" id="KW-0406">Ion transport</keyword>
<keyword evidence="6" id="KW-0547">Nucleotide-binding</keyword>
<dbReference type="GO" id="GO:0005524">
    <property type="term" value="F:ATP binding"/>
    <property type="evidence" value="ECO:0007669"/>
    <property type="project" value="UniProtKB-KW"/>
</dbReference>
<accession>A0A895YAB4</accession>
<dbReference type="GO" id="GO:0005886">
    <property type="term" value="C:plasma membrane"/>
    <property type="evidence" value="ECO:0007669"/>
    <property type="project" value="UniProtKB-SubCell"/>
</dbReference>
<evidence type="ECO:0000256" key="1">
    <source>
        <dbReference type="ARBA" id="ARBA00004202"/>
    </source>
</evidence>
<dbReference type="PANTHER" id="PTHR43297:SF13">
    <property type="entry name" value="NICKEL ABC TRANSPORTER, ATP-BINDING PROTEIN"/>
    <property type="match status" value="1"/>
</dbReference>
<dbReference type="PROSITE" id="PS00675">
    <property type="entry name" value="SIGMA54_INTERACT_1"/>
    <property type="match status" value="1"/>
</dbReference>
<keyword evidence="10" id="KW-0921">Nickel transport</keyword>
<evidence type="ECO:0000313" key="18">
    <source>
        <dbReference type="Proteomes" id="UP000662857"/>
    </source>
</evidence>
<sequence length="333" mass="35015">MTAPSADPLAVTGLSVRFQTRAGPVAALTEIDLRLPAGEFLVVVGESGSGKSVLASAILRALPANTDLAGTISVAGHDLATLDRAALDRFRRSHLAYIPQSPATALNPVRRVGSLLLELARARGLSPAAARVTLRQALAELDLDLDRIARRYPHQLSGGMQQRVLNALAMVGDPALVIADEPTTGLDADLVDVTAAQLRQLTGRGAGVLVITHDLRLAQRLGGRLALLYGGYLVESSPTEEFFAAPAHPYGDGLLAALPERGGLPIPGQPVELTAPPPGCPFEPRCELRIPDCAGPVPTPRPVPDQPDRHVRCYLPAPPMVPATAHRSTDAAR</sequence>
<dbReference type="CDD" id="cd03257">
    <property type="entry name" value="ABC_NikE_OppD_transporters"/>
    <property type="match status" value="1"/>
</dbReference>
<dbReference type="AlphaFoldDB" id="A0A895YAB4"/>
<keyword evidence="8" id="KW-1278">Translocase</keyword>
<evidence type="ECO:0000256" key="4">
    <source>
        <dbReference type="ARBA" id="ARBA00022475"/>
    </source>
</evidence>
<evidence type="ECO:0000313" key="17">
    <source>
        <dbReference type="EMBL" id="QSB14687.1"/>
    </source>
</evidence>
<keyword evidence="7 17" id="KW-0067">ATP-binding</keyword>
<evidence type="ECO:0000256" key="6">
    <source>
        <dbReference type="ARBA" id="ARBA00022741"/>
    </source>
</evidence>
<comment type="subcellular location">
    <subcellularLocation>
        <location evidence="1">Cell membrane</location>
        <topology evidence="1">Peripheral membrane protein</topology>
    </subcellularLocation>
</comment>
<evidence type="ECO:0000256" key="12">
    <source>
        <dbReference type="ARBA" id="ARBA00038669"/>
    </source>
</evidence>
<dbReference type="InterPro" id="IPR003439">
    <property type="entry name" value="ABC_transporter-like_ATP-bd"/>
</dbReference>
<dbReference type="SUPFAM" id="SSF52540">
    <property type="entry name" value="P-loop containing nucleoside triphosphate hydrolases"/>
    <property type="match status" value="1"/>
</dbReference>
<evidence type="ECO:0000256" key="3">
    <source>
        <dbReference type="ARBA" id="ARBA00022448"/>
    </source>
</evidence>
<evidence type="ECO:0000256" key="9">
    <source>
        <dbReference type="ARBA" id="ARBA00023065"/>
    </source>
</evidence>
<evidence type="ECO:0000256" key="14">
    <source>
        <dbReference type="ARBA" id="ARBA00044143"/>
    </source>
</evidence>
<dbReference type="GO" id="GO:0015833">
    <property type="term" value="P:peptide transport"/>
    <property type="evidence" value="ECO:0007669"/>
    <property type="project" value="InterPro"/>
</dbReference>
<protein>
    <recommendedName>
        <fullName evidence="14">Nickel import system ATP-binding protein NikD</fullName>
        <ecNumber evidence="13">7.2.2.11</ecNumber>
    </recommendedName>
</protein>
<dbReference type="InterPro" id="IPR003593">
    <property type="entry name" value="AAA+_ATPase"/>
</dbReference>
<dbReference type="InterPro" id="IPR025662">
    <property type="entry name" value="Sigma_54_int_dom_ATP-bd_1"/>
</dbReference>
<evidence type="ECO:0000256" key="15">
    <source>
        <dbReference type="ARBA" id="ARBA00048610"/>
    </source>
</evidence>
<dbReference type="RefSeq" id="WP_239676839.1">
    <property type="nucleotide sequence ID" value="NZ_CP070499.1"/>
</dbReference>
<evidence type="ECO:0000256" key="11">
    <source>
        <dbReference type="ARBA" id="ARBA00023136"/>
    </source>
</evidence>
<proteinExistence type="inferred from homology"/>
<evidence type="ECO:0000256" key="2">
    <source>
        <dbReference type="ARBA" id="ARBA00005417"/>
    </source>
</evidence>
<dbReference type="GO" id="GO:0016887">
    <property type="term" value="F:ATP hydrolysis activity"/>
    <property type="evidence" value="ECO:0007669"/>
    <property type="project" value="InterPro"/>
</dbReference>
<evidence type="ECO:0000259" key="16">
    <source>
        <dbReference type="PROSITE" id="PS50893"/>
    </source>
</evidence>
<keyword evidence="11" id="KW-0472">Membrane</keyword>
<dbReference type="SMART" id="SM00382">
    <property type="entry name" value="AAA"/>
    <property type="match status" value="1"/>
</dbReference>
<comment type="subunit">
    <text evidence="12">The complex is composed of two ATP-binding proteins (NikD and NikE), two transmembrane proteins (NikB and NikC) and a solute-binding protein (NikA).</text>
</comment>
<dbReference type="EC" id="7.2.2.11" evidence="13"/>
<name>A0A895YAB4_9ACTN</name>
<comment type="similarity">
    <text evidence="2">Belongs to the ABC transporter superfamily.</text>
</comment>
<evidence type="ECO:0000256" key="8">
    <source>
        <dbReference type="ARBA" id="ARBA00022967"/>
    </source>
</evidence>
<dbReference type="Gene3D" id="3.40.50.300">
    <property type="entry name" value="P-loop containing nucleotide triphosphate hydrolases"/>
    <property type="match status" value="1"/>
</dbReference>
<evidence type="ECO:0000256" key="10">
    <source>
        <dbReference type="ARBA" id="ARBA00023112"/>
    </source>
</evidence>
<dbReference type="NCBIfam" id="TIGR01727">
    <property type="entry name" value="oligo_HPY"/>
    <property type="match status" value="1"/>
</dbReference>
<dbReference type="EMBL" id="CP070499">
    <property type="protein sequence ID" value="QSB14687.1"/>
    <property type="molecule type" value="Genomic_DNA"/>
</dbReference>
<dbReference type="InterPro" id="IPR027417">
    <property type="entry name" value="P-loop_NTPase"/>
</dbReference>
<dbReference type="GO" id="GO:0015413">
    <property type="term" value="F:ABC-type nickel transporter activity"/>
    <property type="evidence" value="ECO:0007669"/>
    <property type="project" value="UniProtKB-EC"/>
</dbReference>
<comment type="catalytic activity">
    <reaction evidence="15">
        <text>Ni(2+)(out) + ATP + H2O = Ni(2+)(in) + ADP + phosphate + H(+)</text>
        <dbReference type="Rhea" id="RHEA:15557"/>
        <dbReference type="ChEBI" id="CHEBI:15377"/>
        <dbReference type="ChEBI" id="CHEBI:15378"/>
        <dbReference type="ChEBI" id="CHEBI:30616"/>
        <dbReference type="ChEBI" id="CHEBI:43474"/>
        <dbReference type="ChEBI" id="CHEBI:49786"/>
        <dbReference type="ChEBI" id="CHEBI:456216"/>
        <dbReference type="EC" id="7.2.2.11"/>
    </reaction>
    <physiologicalReaction direction="left-to-right" evidence="15">
        <dbReference type="Rhea" id="RHEA:15558"/>
    </physiologicalReaction>
</comment>
<evidence type="ECO:0000256" key="7">
    <source>
        <dbReference type="ARBA" id="ARBA00022840"/>
    </source>
</evidence>
<keyword evidence="3" id="KW-0813">Transport</keyword>
<organism evidence="17 18">
    <name type="scientific">Natronosporangium hydrolyticum</name>
    <dbReference type="NCBI Taxonomy" id="2811111"/>
    <lineage>
        <taxon>Bacteria</taxon>
        <taxon>Bacillati</taxon>
        <taxon>Actinomycetota</taxon>
        <taxon>Actinomycetes</taxon>
        <taxon>Micromonosporales</taxon>
        <taxon>Micromonosporaceae</taxon>
        <taxon>Natronosporangium</taxon>
    </lineage>
</organism>
<keyword evidence="4" id="KW-1003">Cell membrane</keyword>
<dbReference type="Proteomes" id="UP000662857">
    <property type="component" value="Chromosome"/>
</dbReference>
<feature type="domain" description="ABC transporter" evidence="16">
    <location>
        <begin position="11"/>
        <end position="255"/>
    </location>
</feature>
<dbReference type="PANTHER" id="PTHR43297">
    <property type="entry name" value="OLIGOPEPTIDE TRANSPORT ATP-BINDING PROTEIN APPD"/>
    <property type="match status" value="1"/>
</dbReference>
<dbReference type="KEGG" id="nhy:JQS43_25060"/>
<dbReference type="PROSITE" id="PS50893">
    <property type="entry name" value="ABC_TRANSPORTER_2"/>
    <property type="match status" value="1"/>
</dbReference>
<reference evidence="17" key="1">
    <citation type="submission" date="2021-02" db="EMBL/GenBank/DDBJ databases">
        <title>Natrosporangium hydrolyticum gen. nov., sp. nov, a haloalkaliphilic actinobacterium from a soda solonchak soil.</title>
        <authorList>
            <person name="Sorokin D.Y."/>
            <person name="Khijniak T.V."/>
            <person name="Zakharycheva A.P."/>
            <person name="Boueva O.V."/>
            <person name="Ariskina E.V."/>
            <person name="Hahnke R.L."/>
            <person name="Bunk B."/>
            <person name="Sproer C."/>
            <person name="Schumann P."/>
            <person name="Evtushenko L.I."/>
            <person name="Kublanov I.V."/>
        </authorList>
    </citation>
    <scope>NUCLEOTIDE SEQUENCE</scope>
    <source>
        <strain evidence="17">DSM 106523</strain>
    </source>
</reference>
<keyword evidence="5" id="KW-0533">Nickel</keyword>
<dbReference type="Pfam" id="PF00005">
    <property type="entry name" value="ABC_tran"/>
    <property type="match status" value="1"/>
</dbReference>
<dbReference type="InterPro" id="IPR013563">
    <property type="entry name" value="Oligopep_ABC_C"/>
</dbReference>
<evidence type="ECO:0000256" key="13">
    <source>
        <dbReference type="ARBA" id="ARBA00039098"/>
    </source>
</evidence>
<keyword evidence="18" id="KW-1185">Reference proteome</keyword>
<dbReference type="InterPro" id="IPR050388">
    <property type="entry name" value="ABC_Ni/Peptide_Import"/>
</dbReference>
<evidence type="ECO:0000256" key="5">
    <source>
        <dbReference type="ARBA" id="ARBA00022596"/>
    </source>
</evidence>
<dbReference type="Pfam" id="PF08352">
    <property type="entry name" value="oligo_HPY"/>
    <property type="match status" value="1"/>
</dbReference>